<keyword evidence="7" id="KW-0677">Repeat</keyword>
<keyword evidence="5 10" id="KW-0245">EGF-like domain</keyword>
<evidence type="ECO:0000256" key="11">
    <source>
        <dbReference type="SAM" id="MobiDB-lite"/>
    </source>
</evidence>
<dbReference type="InterPro" id="IPR002181">
    <property type="entry name" value="Fibrinogen_a/b/g_C_dom"/>
</dbReference>
<dbReference type="InterPro" id="IPR036056">
    <property type="entry name" value="Fibrinogen-like_C"/>
</dbReference>
<protein>
    <submittedName>
        <fullName evidence="16">Tenascin N</fullName>
    </submittedName>
</protein>
<feature type="chain" id="PRO_5034702288" evidence="12">
    <location>
        <begin position="24"/>
        <end position="1123"/>
    </location>
</feature>
<proteinExistence type="inferred from homology"/>
<dbReference type="Pfam" id="PF00041">
    <property type="entry name" value="fn3"/>
    <property type="match status" value="7"/>
</dbReference>
<dbReference type="NCBIfam" id="NF040941">
    <property type="entry name" value="GGGWT_bact"/>
    <property type="match status" value="1"/>
</dbReference>
<evidence type="ECO:0000256" key="5">
    <source>
        <dbReference type="ARBA" id="ARBA00022536"/>
    </source>
</evidence>
<dbReference type="InterPro" id="IPR050991">
    <property type="entry name" value="ECM_Regulatory_Proteins"/>
</dbReference>
<feature type="domain" description="Fibronectin type-III" evidence="14">
    <location>
        <begin position="621"/>
        <end position="710"/>
    </location>
</feature>
<keyword evidence="3" id="KW-0964">Secreted</keyword>
<dbReference type="CDD" id="cd00063">
    <property type="entry name" value="FN3"/>
    <property type="match status" value="7"/>
</dbReference>
<dbReference type="CDD" id="cd00087">
    <property type="entry name" value="FReD"/>
    <property type="match status" value="1"/>
</dbReference>
<keyword evidence="8 10" id="KW-1015">Disulfide bond</keyword>
<feature type="domain" description="Fibronectin type-III" evidence="14">
    <location>
        <begin position="445"/>
        <end position="534"/>
    </location>
</feature>
<feature type="signal peptide" evidence="12">
    <location>
        <begin position="1"/>
        <end position="23"/>
    </location>
</feature>
<dbReference type="InterPro" id="IPR020837">
    <property type="entry name" value="Fibrinogen_CS"/>
</dbReference>
<feature type="domain" description="Fibronectin type-III" evidence="14">
    <location>
        <begin position="797"/>
        <end position="890"/>
    </location>
</feature>
<dbReference type="Gene3D" id="2.10.25.10">
    <property type="entry name" value="Laminin"/>
    <property type="match status" value="3"/>
</dbReference>
<evidence type="ECO:0000313" key="16">
    <source>
        <dbReference type="Ensembl" id="ENSCMMP00000028543.1"/>
    </source>
</evidence>
<evidence type="ECO:0000256" key="7">
    <source>
        <dbReference type="ARBA" id="ARBA00022737"/>
    </source>
</evidence>
<organism evidence="16 17">
    <name type="scientific">Cairina moschata</name>
    <name type="common">Muscovy duck</name>
    <dbReference type="NCBI Taxonomy" id="8855"/>
    <lineage>
        <taxon>Eukaryota</taxon>
        <taxon>Metazoa</taxon>
        <taxon>Chordata</taxon>
        <taxon>Craniata</taxon>
        <taxon>Vertebrata</taxon>
        <taxon>Euteleostomi</taxon>
        <taxon>Archelosauria</taxon>
        <taxon>Archosauria</taxon>
        <taxon>Dinosauria</taxon>
        <taxon>Saurischia</taxon>
        <taxon>Theropoda</taxon>
        <taxon>Coelurosauria</taxon>
        <taxon>Aves</taxon>
        <taxon>Neognathae</taxon>
        <taxon>Galloanserae</taxon>
        <taxon>Anseriformes</taxon>
        <taxon>Anatidae</taxon>
        <taxon>Anatinae</taxon>
        <taxon>Cairina</taxon>
    </lineage>
</organism>
<reference evidence="16" key="3">
    <citation type="submission" date="2025-09" db="UniProtKB">
        <authorList>
            <consortium name="Ensembl"/>
        </authorList>
    </citation>
    <scope>IDENTIFICATION</scope>
</reference>
<feature type="domain" description="Fibronectin type-III" evidence="14">
    <location>
        <begin position="264"/>
        <end position="355"/>
    </location>
</feature>
<dbReference type="PROSITE" id="PS00514">
    <property type="entry name" value="FIBRINOGEN_C_1"/>
    <property type="match status" value="1"/>
</dbReference>
<dbReference type="PROSITE" id="PS50026">
    <property type="entry name" value="EGF_3"/>
    <property type="match status" value="1"/>
</dbReference>
<dbReference type="PANTHER" id="PTHR46708:SF12">
    <property type="entry name" value="TENASCIN N"/>
    <property type="match status" value="1"/>
</dbReference>
<feature type="domain" description="EGF-like" evidence="13">
    <location>
        <begin position="196"/>
        <end position="229"/>
    </location>
</feature>
<dbReference type="PROSITE" id="PS51406">
    <property type="entry name" value="FIBRINOGEN_C_2"/>
    <property type="match status" value="1"/>
</dbReference>
<dbReference type="FunFam" id="2.10.25.10:FF:000001">
    <property type="entry name" value="Tenascin C"/>
    <property type="match status" value="1"/>
</dbReference>
<comment type="similarity">
    <text evidence="2">Belongs to the tenascin family.</text>
</comment>
<evidence type="ECO:0000256" key="8">
    <source>
        <dbReference type="ARBA" id="ARBA00023157"/>
    </source>
</evidence>
<evidence type="ECO:0000256" key="12">
    <source>
        <dbReference type="SAM" id="SignalP"/>
    </source>
</evidence>
<dbReference type="PANTHER" id="PTHR46708">
    <property type="entry name" value="TENASCIN"/>
    <property type="match status" value="1"/>
</dbReference>
<evidence type="ECO:0000256" key="6">
    <source>
        <dbReference type="ARBA" id="ARBA00022729"/>
    </source>
</evidence>
<dbReference type="Proteomes" id="UP000694556">
    <property type="component" value="Chromosome 8"/>
</dbReference>
<comment type="subcellular location">
    <subcellularLocation>
        <location evidence="1">Secreted</location>
        <location evidence="1">Extracellular space</location>
        <location evidence="1">Extracellular matrix</location>
    </subcellularLocation>
</comment>
<evidence type="ECO:0000256" key="9">
    <source>
        <dbReference type="ARBA" id="ARBA00023180"/>
    </source>
</evidence>
<evidence type="ECO:0000256" key="1">
    <source>
        <dbReference type="ARBA" id="ARBA00004498"/>
    </source>
</evidence>
<feature type="disulfide bond" evidence="10">
    <location>
        <begin position="219"/>
        <end position="228"/>
    </location>
</feature>
<comment type="caution">
    <text evidence="10">Lacks conserved residue(s) required for the propagation of feature annotation.</text>
</comment>
<dbReference type="Gene3D" id="3.90.215.10">
    <property type="entry name" value="Gamma Fibrinogen, chain A, domain 1"/>
    <property type="match status" value="1"/>
</dbReference>
<dbReference type="PROSITE" id="PS50853">
    <property type="entry name" value="FN3"/>
    <property type="match status" value="4"/>
</dbReference>
<keyword evidence="4" id="KW-0272">Extracellular matrix</keyword>
<dbReference type="SMART" id="SM00186">
    <property type="entry name" value="FBG"/>
    <property type="match status" value="1"/>
</dbReference>
<dbReference type="Gene3D" id="2.60.40.10">
    <property type="entry name" value="Immunoglobulins"/>
    <property type="match status" value="7"/>
</dbReference>
<feature type="disulfide bond" evidence="10">
    <location>
        <begin position="200"/>
        <end position="210"/>
    </location>
</feature>
<dbReference type="GO" id="GO:0030155">
    <property type="term" value="P:regulation of cell adhesion"/>
    <property type="evidence" value="ECO:0007669"/>
    <property type="project" value="TreeGrafter"/>
</dbReference>
<dbReference type="SUPFAM" id="SSF56496">
    <property type="entry name" value="Fibrinogen C-terminal domain-like"/>
    <property type="match status" value="1"/>
</dbReference>
<keyword evidence="6 12" id="KW-0732">Signal</keyword>
<evidence type="ECO:0000259" key="13">
    <source>
        <dbReference type="PROSITE" id="PS50026"/>
    </source>
</evidence>
<feature type="region of interest" description="Disordered" evidence="11">
    <location>
        <begin position="428"/>
        <end position="455"/>
    </location>
</feature>
<feature type="domain" description="Fibrinogen C-terminal" evidence="15">
    <location>
        <begin position="883"/>
        <end position="1100"/>
    </location>
</feature>
<dbReference type="AlphaFoldDB" id="A0A8C3D3X0"/>
<dbReference type="SMART" id="SM00060">
    <property type="entry name" value="FN3"/>
    <property type="match status" value="7"/>
</dbReference>
<dbReference type="Pfam" id="PF00147">
    <property type="entry name" value="Fibrinogen_C"/>
    <property type="match status" value="1"/>
</dbReference>
<evidence type="ECO:0000313" key="17">
    <source>
        <dbReference type="Proteomes" id="UP000694556"/>
    </source>
</evidence>
<evidence type="ECO:0000256" key="10">
    <source>
        <dbReference type="PROSITE-ProRule" id="PRU00076"/>
    </source>
</evidence>
<reference evidence="16" key="2">
    <citation type="submission" date="2025-08" db="UniProtKB">
        <authorList>
            <consortium name="Ensembl"/>
        </authorList>
    </citation>
    <scope>IDENTIFICATION</scope>
</reference>
<dbReference type="FunFam" id="2.60.40.10:FF:000099">
    <property type="entry name" value="Fibronectin 1"/>
    <property type="match status" value="5"/>
</dbReference>
<dbReference type="CDD" id="cd00055">
    <property type="entry name" value="EGF_Lam"/>
    <property type="match status" value="1"/>
</dbReference>
<keyword evidence="9" id="KW-0325">Glycoprotein</keyword>
<dbReference type="InterPro" id="IPR036116">
    <property type="entry name" value="FN3_sf"/>
</dbReference>
<reference evidence="16" key="1">
    <citation type="submission" date="2018-09" db="EMBL/GenBank/DDBJ databases">
        <title>Common duck and Muscovy duck high density SNP chip.</title>
        <authorList>
            <person name="Vignal A."/>
            <person name="Thebault N."/>
            <person name="Warren W.C."/>
        </authorList>
    </citation>
    <scope>NUCLEOTIDE SEQUENCE [LARGE SCALE GENOMIC DNA]</scope>
</reference>
<dbReference type="InterPro" id="IPR003961">
    <property type="entry name" value="FN3_dom"/>
</dbReference>
<evidence type="ECO:0000256" key="2">
    <source>
        <dbReference type="ARBA" id="ARBA00008673"/>
    </source>
</evidence>
<dbReference type="SUPFAM" id="SSF49265">
    <property type="entry name" value="Fibronectin type III"/>
    <property type="match status" value="4"/>
</dbReference>
<sequence>MDFQSWFAFLVGVLLCCAVQTSATQLPASDNCTSNGQQISFSHSYKIDLPTSSQIKVEADPLQHVDNSEVQVDPGETEENKEQNIIFRHNIHVHKPKGDCETLSHIRGLLERMEKLEKEVAELREVCSPQKCCGGSQGISPCSGHGTFLYETCSCKCSEGWEGSDCSHPTCRCRGRGRCDGGKCVCDEPYFGEDCSQQLCPENCSDNGICDTARGVCQCYEEFTGEDCSEKRCPGDCSGNGFCDTGECYCHEGFFGPDCSQVLAPQSLRLLNSTEDSLTVSWDQMIDVDNYRISYYPVEHEMLVKQVHVPKEQLSYEIVGLHPSTTYNVTLHHVKKGITSEPKHLEASTVLSAPSAIWMAEEMEHSLEVEWENPPTDVDYYKLKFRSLVEMDEKQVVVPKSSDPKSRHIMTGLKPGTEYEVTVIPVKDGKEGKPSSVSGKTGIDSPTNVRTDRVSEDTATVSWNKVEAPIDRYMVRYTSDDGDIKEIEVDSENSIITLLDLKPGMEYIIHIWAEKGPQRSKKASTRAVTEIDSPAKLFTDQVTEDAITVSWNKVLASIDRYRVSYTSADGYTEEREVEKDKNVTILAGLKTGMEYVFCVWAEKGEQQSKRASTEAVTDIDSPAHLVTDQVTERTATISWDRVHAPIDRYMLNYTSAGGDTEEIEVGKNKASTTLIELKPGTKYFIYLWAEKGTRQSKRTSTEAVTEMDSPKNLVTDQVTEDSATISWDGVEAPIDRYMVSYTSADGDTKEVEVGKAKSITTLTGLNAGMKYTIHLWAELGSKQSKRASTDALTEIDPPKNLRVSDVTQSTGVVTWTPPAAQIDGYSLTYQGPDGTSKAVQLGPSEQRFVLEGLEQGAKYTIFVMAYKGDRQSRKTDSTFSTVSFLYPHPADCSQIQQNGDALSGMYTIYLNGDSSRPMQVYCDMTTDGGGWIVFQRRNTGELDFYKRWKNYVEGFGDPTGEFWLGLDQLHNLTSSSPIRYELRVDLRTANESAYAVYNFFQVASSRERYRLSVGNYRGNAGDAMTYHNGWKFTTWDRDNDVALSNCALTHHGAWWYKNCHLANLNGKYGESKHSEGVNWEPWKGHEFSIPFTEMKIRPQSSSNESILGRRKRTLQGRRKMIRA</sequence>
<dbReference type="GO" id="GO:0098966">
    <property type="term" value="C:perisynaptic extracellular matrix"/>
    <property type="evidence" value="ECO:0007669"/>
    <property type="project" value="TreeGrafter"/>
</dbReference>
<evidence type="ECO:0000259" key="14">
    <source>
        <dbReference type="PROSITE" id="PS50853"/>
    </source>
</evidence>
<dbReference type="PROSITE" id="PS00022">
    <property type="entry name" value="EGF_1"/>
    <property type="match status" value="1"/>
</dbReference>
<accession>A0A8C3D3X0</accession>
<evidence type="ECO:0000256" key="3">
    <source>
        <dbReference type="ARBA" id="ARBA00022525"/>
    </source>
</evidence>
<keyword evidence="17" id="KW-1185">Reference proteome</keyword>
<dbReference type="InterPro" id="IPR000742">
    <property type="entry name" value="EGF"/>
</dbReference>
<evidence type="ECO:0000259" key="15">
    <source>
        <dbReference type="PROSITE" id="PS51406"/>
    </source>
</evidence>
<dbReference type="Pfam" id="PF23106">
    <property type="entry name" value="EGF_Teneurin"/>
    <property type="match status" value="1"/>
</dbReference>
<evidence type="ECO:0000256" key="4">
    <source>
        <dbReference type="ARBA" id="ARBA00022530"/>
    </source>
</evidence>
<name>A0A8C3D3X0_CAIMO</name>
<dbReference type="InterPro" id="IPR002049">
    <property type="entry name" value="LE_dom"/>
</dbReference>
<feature type="compositionally biased region" description="Polar residues" evidence="11">
    <location>
        <begin position="435"/>
        <end position="449"/>
    </location>
</feature>
<dbReference type="FunFam" id="3.90.215.10:FF:000001">
    <property type="entry name" value="Tenascin isoform 1"/>
    <property type="match status" value="1"/>
</dbReference>
<dbReference type="GO" id="GO:0005615">
    <property type="term" value="C:extracellular space"/>
    <property type="evidence" value="ECO:0007669"/>
    <property type="project" value="TreeGrafter"/>
</dbReference>
<dbReference type="Ensembl" id="ENSCMMT00000031125.1">
    <property type="protein sequence ID" value="ENSCMMP00000028543.1"/>
    <property type="gene ID" value="ENSCMMG00000017374.1"/>
</dbReference>
<dbReference type="InterPro" id="IPR014716">
    <property type="entry name" value="Fibrinogen_a/b/g_C_1"/>
</dbReference>
<dbReference type="InterPro" id="IPR013783">
    <property type="entry name" value="Ig-like_fold"/>
</dbReference>